<dbReference type="InterPro" id="IPR011200">
    <property type="entry name" value="UCP012608"/>
</dbReference>
<gene>
    <name evidence="1" type="ORF">ACFOWX_08450</name>
</gene>
<reference evidence="2" key="1">
    <citation type="journal article" date="2019" name="Int. J. Syst. Evol. Microbiol.">
        <title>The Global Catalogue of Microorganisms (GCM) 10K type strain sequencing project: providing services to taxonomists for standard genome sequencing and annotation.</title>
        <authorList>
            <consortium name="The Broad Institute Genomics Platform"/>
            <consortium name="The Broad Institute Genome Sequencing Center for Infectious Disease"/>
            <person name="Wu L."/>
            <person name="Ma J."/>
        </authorList>
    </citation>
    <scope>NUCLEOTIDE SEQUENCE [LARGE SCALE GENOMIC DNA]</scope>
    <source>
        <strain evidence="2">CECT 8531</strain>
    </source>
</reference>
<dbReference type="Pfam" id="PF10094">
    <property type="entry name" value="DUF2332"/>
    <property type="match status" value="1"/>
</dbReference>
<dbReference type="EMBL" id="JBHSDH010000013">
    <property type="protein sequence ID" value="MFC4292443.1"/>
    <property type="molecule type" value="Genomic_DNA"/>
</dbReference>
<protein>
    <submittedName>
        <fullName evidence="1">DUF2332 domain-containing protein</fullName>
    </submittedName>
</protein>
<name>A0ABV8RGC5_9SPHN</name>
<comment type="caution">
    <text evidence="1">The sequence shown here is derived from an EMBL/GenBank/DDBJ whole genome shotgun (WGS) entry which is preliminary data.</text>
</comment>
<keyword evidence="2" id="KW-1185">Reference proteome</keyword>
<accession>A0ABV8RGC5</accession>
<sequence length="353" mass="38907">MDIFDIDDVRTGLIEQAKHIRHNNAPATARICEAQLALLNGDSRTAERLRNWPGKLLADAVPLRLAGGLHYLHLTGAEDRLLPIYREEITDQQQIDAIVADIVADHDAALLPWFDGPPQTNEAGRSASFMAALKWLSSQGLPPHFEMNELGASAGINTMMDRYHYDLCGVTAGPTDSPMHIKPEWRGPAPPQAPVEIVSIQGCDQNPVDLSDADAALRVKSYVWPENKDRIARMDAAITLAAARAPDVVKADAADWTDMRLSDPQAAGISRVVHHSIVWQYIPKDRRDRISAAMAAAGARATADKPLAWIMLETNRATFRHELTVRVWDGGNQNGEVHLLGQAQAHGLWVEWF</sequence>
<organism evidence="1 2">
    <name type="scientific">Sphingorhabdus arenilitoris</name>
    <dbReference type="NCBI Taxonomy" id="1490041"/>
    <lineage>
        <taxon>Bacteria</taxon>
        <taxon>Pseudomonadati</taxon>
        <taxon>Pseudomonadota</taxon>
        <taxon>Alphaproteobacteria</taxon>
        <taxon>Sphingomonadales</taxon>
        <taxon>Sphingomonadaceae</taxon>
        <taxon>Sphingorhabdus</taxon>
    </lineage>
</organism>
<dbReference type="PIRSF" id="PIRSF012608">
    <property type="entry name" value="UCP012608"/>
    <property type="match status" value="1"/>
</dbReference>
<dbReference type="RefSeq" id="WP_381423135.1">
    <property type="nucleotide sequence ID" value="NZ_JBHSDH010000013.1"/>
</dbReference>
<evidence type="ECO:0000313" key="2">
    <source>
        <dbReference type="Proteomes" id="UP001595887"/>
    </source>
</evidence>
<proteinExistence type="predicted"/>
<evidence type="ECO:0000313" key="1">
    <source>
        <dbReference type="EMBL" id="MFC4292443.1"/>
    </source>
</evidence>
<dbReference type="Proteomes" id="UP001595887">
    <property type="component" value="Unassembled WGS sequence"/>
</dbReference>